<dbReference type="OrthoDB" id="1683660at2"/>
<evidence type="ECO:0000313" key="1">
    <source>
        <dbReference type="EMBL" id="AEE95293.1"/>
    </source>
</evidence>
<evidence type="ECO:0000313" key="2">
    <source>
        <dbReference type="Proteomes" id="UP000008457"/>
    </source>
</evidence>
<gene>
    <name evidence="1" type="ordered locus">Mahau_0070</name>
</gene>
<dbReference type="RefSeq" id="WP_013779727.1">
    <property type="nucleotide sequence ID" value="NC_015520.1"/>
</dbReference>
<sequence length="112" mass="11675">MARKVSNGKSIKATSPETVAQGEFVLINNIFGLALESAAGGEQVVLDIEQAEYETNQVAAGVTFKVGDAVYFDATEKVLTNTDGAGANRLVGRATQASDANGVVWFILAPQA</sequence>
<name>F3ZVE3_MAHA5</name>
<dbReference type="KEGG" id="mas:Mahau_0070"/>
<dbReference type="Pfam" id="PF09956">
    <property type="entry name" value="Phage_cement_2"/>
    <property type="match status" value="1"/>
</dbReference>
<accession>F3ZVE3</accession>
<protein>
    <recommendedName>
        <fullName evidence="3">DUF2190 family protein</fullName>
    </recommendedName>
</protein>
<proteinExistence type="predicted"/>
<dbReference type="EMBL" id="CP002360">
    <property type="protein sequence ID" value="AEE95293.1"/>
    <property type="molecule type" value="Genomic_DNA"/>
</dbReference>
<reference evidence="2" key="1">
    <citation type="submission" date="2010-11" db="EMBL/GenBank/DDBJ databases">
        <title>The complete genome of Mahella australiensis DSM 15567.</title>
        <authorList>
            <consortium name="US DOE Joint Genome Institute (JGI-PGF)"/>
            <person name="Lucas S."/>
            <person name="Copeland A."/>
            <person name="Lapidus A."/>
            <person name="Bruce D."/>
            <person name="Goodwin L."/>
            <person name="Pitluck S."/>
            <person name="Kyrpides N."/>
            <person name="Mavromatis K."/>
            <person name="Pagani I."/>
            <person name="Ivanova N."/>
            <person name="Teshima H."/>
            <person name="Brettin T."/>
            <person name="Detter J.C."/>
            <person name="Han C."/>
            <person name="Tapia R."/>
            <person name="Land M."/>
            <person name="Hauser L."/>
            <person name="Markowitz V."/>
            <person name="Cheng J.-F."/>
            <person name="Hugenholtz P."/>
            <person name="Woyke T."/>
            <person name="Wu D."/>
            <person name="Spring S."/>
            <person name="Pukall R."/>
            <person name="Steenblock K."/>
            <person name="Schneider S."/>
            <person name="Klenk H.-P."/>
            <person name="Eisen J.A."/>
        </authorList>
    </citation>
    <scope>NUCLEOTIDE SEQUENCE [LARGE SCALE GENOMIC DNA]</scope>
    <source>
        <strain evidence="2">DSM 15567 / CIP 107919 / 50-1 BON</strain>
    </source>
</reference>
<dbReference type="eggNOG" id="ENOG5032URR">
    <property type="taxonomic scope" value="Bacteria"/>
</dbReference>
<evidence type="ECO:0008006" key="3">
    <source>
        <dbReference type="Google" id="ProtNLM"/>
    </source>
</evidence>
<organism evidence="1 2">
    <name type="scientific">Mahella australiensis (strain DSM 15567 / CIP 107919 / 50-1 BON)</name>
    <dbReference type="NCBI Taxonomy" id="697281"/>
    <lineage>
        <taxon>Bacteria</taxon>
        <taxon>Bacillati</taxon>
        <taxon>Bacillota</taxon>
        <taxon>Clostridia</taxon>
        <taxon>Thermoanaerobacterales</taxon>
        <taxon>Thermoanaerobacterales Family IV. Incertae Sedis</taxon>
        <taxon>Mahella</taxon>
    </lineage>
</organism>
<dbReference type="AlphaFoldDB" id="F3ZVE3"/>
<dbReference type="InterPro" id="IPR011231">
    <property type="entry name" value="Phage_VT1-Sakai_H0018"/>
</dbReference>
<reference evidence="1 2" key="2">
    <citation type="journal article" date="2011" name="Stand. Genomic Sci.">
        <title>Complete genome sequence of Mahella australiensis type strain (50-1 BON).</title>
        <authorList>
            <person name="Sikorski J."/>
            <person name="Teshima H."/>
            <person name="Nolan M."/>
            <person name="Lucas S."/>
            <person name="Hammon N."/>
            <person name="Deshpande S."/>
            <person name="Cheng J.F."/>
            <person name="Pitluck S."/>
            <person name="Liolios K."/>
            <person name="Pagani I."/>
            <person name="Ivanova N."/>
            <person name="Huntemann M."/>
            <person name="Mavromatis K."/>
            <person name="Ovchinikova G."/>
            <person name="Pati A."/>
            <person name="Tapia R."/>
            <person name="Han C."/>
            <person name="Goodwin L."/>
            <person name="Chen A."/>
            <person name="Palaniappan K."/>
            <person name="Land M."/>
            <person name="Hauser L."/>
            <person name="Ngatchou-Djao O.D."/>
            <person name="Rohde M."/>
            <person name="Pukall R."/>
            <person name="Spring S."/>
            <person name="Abt B."/>
            <person name="Goker M."/>
            <person name="Detter J.C."/>
            <person name="Woyke T."/>
            <person name="Bristow J."/>
            <person name="Markowitz V."/>
            <person name="Hugenholtz P."/>
            <person name="Eisen J.A."/>
            <person name="Kyrpides N.C."/>
            <person name="Klenk H.P."/>
            <person name="Lapidus A."/>
        </authorList>
    </citation>
    <scope>NUCLEOTIDE SEQUENCE [LARGE SCALE GENOMIC DNA]</scope>
    <source>
        <strain evidence="2">DSM 15567 / CIP 107919 / 50-1 BON</strain>
    </source>
</reference>
<dbReference type="STRING" id="697281.Mahau_0070"/>
<dbReference type="Proteomes" id="UP000008457">
    <property type="component" value="Chromosome"/>
</dbReference>
<dbReference type="HOGENOM" id="CLU_1969509_0_0_9"/>
<keyword evidence="2" id="KW-1185">Reference proteome</keyword>